<dbReference type="InterPro" id="IPR017871">
    <property type="entry name" value="ABC_transporter-like_CS"/>
</dbReference>
<dbReference type="InterPro" id="IPR011527">
    <property type="entry name" value="ABC1_TM_dom"/>
</dbReference>
<reference evidence="12" key="2">
    <citation type="submission" date="2020-09" db="EMBL/GenBank/DDBJ databases">
        <authorList>
            <person name="Sun Q."/>
            <person name="Zhou Y."/>
        </authorList>
    </citation>
    <scope>NUCLEOTIDE SEQUENCE</scope>
    <source>
        <strain evidence="12">CGMCC 1.12997</strain>
    </source>
</reference>
<evidence type="ECO:0000259" key="11">
    <source>
        <dbReference type="PROSITE" id="PS50929"/>
    </source>
</evidence>
<dbReference type="GO" id="GO:0005524">
    <property type="term" value="F:ATP binding"/>
    <property type="evidence" value="ECO:0007669"/>
    <property type="project" value="UniProtKB-KW"/>
</dbReference>
<dbReference type="Gene3D" id="1.20.1560.10">
    <property type="entry name" value="ABC transporter type 1, transmembrane domain"/>
    <property type="match status" value="1"/>
</dbReference>
<dbReference type="GO" id="GO:0016887">
    <property type="term" value="F:ATP hydrolysis activity"/>
    <property type="evidence" value="ECO:0007669"/>
    <property type="project" value="InterPro"/>
</dbReference>
<evidence type="ECO:0000256" key="4">
    <source>
        <dbReference type="ARBA" id="ARBA00022692"/>
    </source>
</evidence>
<evidence type="ECO:0000256" key="3">
    <source>
        <dbReference type="ARBA" id="ARBA00022475"/>
    </source>
</evidence>
<evidence type="ECO:0000259" key="10">
    <source>
        <dbReference type="PROSITE" id="PS50893"/>
    </source>
</evidence>
<sequence>MAATLTAGLLGTLDPLLIRHLVDKDILEHRRFEAVSVGALIALCYLARVVVGGQASLLSFRTTQSLSQDLRVGLLRHMTILSADWHERTFLGEKMARVEQDVQQVAEFGSDAANVSFRSVVFFVVNLVVMLSLNWRMALTIVPLFPIFHWVRTQFRSHIRDCANTAQASVGRASGVVAEHLGAVPQIQLLGAEERQLSRVVVAWSQMVEAQWQQRRSEIAFTVAVTAVMAIAILAVLEVGIHEYQTKALSIGTFFAFYTYITRIFDPISSAMELYSRTQRVNASIRRIREVLQSRPSVCDDGSISVVPNPLQSGLTCQDVCFSYSGDTRVLKRVSFHIEPEECLAIAGKSGCGKSTLSRLLARMAEPTAGTIWLEGRQIRDYTLQSLRRAICYVPQHPVLFSGTLRENLLFGNPKTNDEELSEIVDLVQLRPIVANLMLGLDTPLGPEAVALSGGERQRVALARGILRKTPILLLDEATSALDLPTEHAILNALAHRDTRQTLIIISHRLRSLLWADRIILFDAGEIDSAGTHTFLYRHSPLYRSLLEHEAESDTHEELTLSFEDALLPDLIKTNNPIGKSTV</sequence>
<keyword evidence="6 12" id="KW-0067">ATP-binding</keyword>
<evidence type="ECO:0000256" key="7">
    <source>
        <dbReference type="ARBA" id="ARBA00022989"/>
    </source>
</evidence>
<keyword evidence="3" id="KW-1003">Cell membrane</keyword>
<protein>
    <submittedName>
        <fullName evidence="12">ABC transporter ATP-binding protein</fullName>
    </submittedName>
</protein>
<evidence type="ECO:0000313" key="12">
    <source>
        <dbReference type="EMBL" id="GGG86393.1"/>
    </source>
</evidence>
<dbReference type="FunFam" id="3.40.50.300:FF:000854">
    <property type="entry name" value="Multidrug ABC transporter ATP-binding protein"/>
    <property type="match status" value="1"/>
</dbReference>
<gene>
    <name evidence="12" type="ORF">GCM10011585_32890</name>
</gene>
<evidence type="ECO:0000256" key="6">
    <source>
        <dbReference type="ARBA" id="ARBA00022840"/>
    </source>
</evidence>
<proteinExistence type="predicted"/>
<dbReference type="Gene3D" id="3.40.50.300">
    <property type="entry name" value="P-loop containing nucleotide triphosphate hydrolases"/>
    <property type="match status" value="1"/>
</dbReference>
<dbReference type="Pfam" id="PF00664">
    <property type="entry name" value="ABC_membrane"/>
    <property type="match status" value="1"/>
</dbReference>
<dbReference type="SUPFAM" id="SSF90123">
    <property type="entry name" value="ABC transporter transmembrane region"/>
    <property type="match status" value="1"/>
</dbReference>
<feature type="transmembrane region" description="Helical" evidence="9">
    <location>
        <begin position="248"/>
        <end position="265"/>
    </location>
</feature>
<dbReference type="Pfam" id="PF00005">
    <property type="entry name" value="ABC_tran"/>
    <property type="match status" value="1"/>
</dbReference>
<evidence type="ECO:0000256" key="8">
    <source>
        <dbReference type="ARBA" id="ARBA00023136"/>
    </source>
</evidence>
<dbReference type="InterPro" id="IPR027417">
    <property type="entry name" value="P-loop_NTPase"/>
</dbReference>
<dbReference type="PROSITE" id="PS50893">
    <property type="entry name" value="ABC_TRANSPORTER_2"/>
    <property type="match status" value="1"/>
</dbReference>
<dbReference type="GO" id="GO:0015421">
    <property type="term" value="F:ABC-type oligopeptide transporter activity"/>
    <property type="evidence" value="ECO:0007669"/>
    <property type="project" value="TreeGrafter"/>
</dbReference>
<dbReference type="Proteomes" id="UP000647241">
    <property type="component" value="Unassembled WGS sequence"/>
</dbReference>
<dbReference type="PROSITE" id="PS50929">
    <property type="entry name" value="ABC_TM1F"/>
    <property type="match status" value="1"/>
</dbReference>
<feature type="domain" description="ABC transporter" evidence="10">
    <location>
        <begin position="315"/>
        <end position="549"/>
    </location>
</feature>
<dbReference type="InterPro" id="IPR003439">
    <property type="entry name" value="ABC_transporter-like_ATP-bd"/>
</dbReference>
<evidence type="ECO:0000256" key="2">
    <source>
        <dbReference type="ARBA" id="ARBA00022448"/>
    </source>
</evidence>
<name>A0A917HPB1_9BACT</name>
<dbReference type="PROSITE" id="PS00211">
    <property type="entry name" value="ABC_TRANSPORTER_1"/>
    <property type="match status" value="1"/>
</dbReference>
<dbReference type="SMART" id="SM00382">
    <property type="entry name" value="AAA"/>
    <property type="match status" value="1"/>
</dbReference>
<keyword evidence="8 9" id="KW-0472">Membrane</keyword>
<feature type="domain" description="ABC transmembrane type-1" evidence="11">
    <location>
        <begin position="1"/>
        <end position="280"/>
    </location>
</feature>
<comment type="caution">
    <text evidence="12">The sequence shown here is derived from an EMBL/GenBank/DDBJ whole genome shotgun (WGS) entry which is preliminary data.</text>
</comment>
<evidence type="ECO:0000313" key="13">
    <source>
        <dbReference type="Proteomes" id="UP000647241"/>
    </source>
</evidence>
<evidence type="ECO:0000256" key="5">
    <source>
        <dbReference type="ARBA" id="ARBA00022741"/>
    </source>
</evidence>
<accession>A0A917HPB1</accession>
<dbReference type="PANTHER" id="PTHR43394">
    <property type="entry name" value="ATP-DEPENDENT PERMEASE MDL1, MITOCHONDRIAL"/>
    <property type="match status" value="1"/>
</dbReference>
<evidence type="ECO:0000256" key="9">
    <source>
        <dbReference type="SAM" id="Phobius"/>
    </source>
</evidence>
<keyword evidence="5" id="KW-0547">Nucleotide-binding</keyword>
<feature type="transmembrane region" description="Helical" evidence="9">
    <location>
        <begin position="120"/>
        <end position="148"/>
    </location>
</feature>
<feature type="transmembrane region" description="Helical" evidence="9">
    <location>
        <begin position="219"/>
        <end position="241"/>
    </location>
</feature>
<dbReference type="InterPro" id="IPR003593">
    <property type="entry name" value="AAA+_ATPase"/>
</dbReference>
<dbReference type="CDD" id="cd07346">
    <property type="entry name" value="ABC_6TM_exporters"/>
    <property type="match status" value="1"/>
</dbReference>
<organism evidence="12 13">
    <name type="scientific">Edaphobacter dinghuensis</name>
    <dbReference type="NCBI Taxonomy" id="1560005"/>
    <lineage>
        <taxon>Bacteria</taxon>
        <taxon>Pseudomonadati</taxon>
        <taxon>Acidobacteriota</taxon>
        <taxon>Terriglobia</taxon>
        <taxon>Terriglobales</taxon>
        <taxon>Acidobacteriaceae</taxon>
        <taxon>Edaphobacter</taxon>
    </lineage>
</organism>
<dbReference type="PANTHER" id="PTHR43394:SF1">
    <property type="entry name" value="ATP-BINDING CASSETTE SUB-FAMILY B MEMBER 10, MITOCHONDRIAL"/>
    <property type="match status" value="1"/>
</dbReference>
<keyword evidence="13" id="KW-1185">Reference proteome</keyword>
<keyword evidence="7 9" id="KW-1133">Transmembrane helix</keyword>
<dbReference type="InterPro" id="IPR039421">
    <property type="entry name" value="Type_1_exporter"/>
</dbReference>
<comment type="subcellular location">
    <subcellularLocation>
        <location evidence="1">Cell membrane</location>
        <topology evidence="1">Multi-pass membrane protein</topology>
    </subcellularLocation>
</comment>
<dbReference type="SUPFAM" id="SSF52540">
    <property type="entry name" value="P-loop containing nucleoside triphosphate hydrolases"/>
    <property type="match status" value="1"/>
</dbReference>
<keyword evidence="2" id="KW-0813">Transport</keyword>
<dbReference type="GO" id="GO:0005886">
    <property type="term" value="C:plasma membrane"/>
    <property type="evidence" value="ECO:0007669"/>
    <property type="project" value="UniProtKB-SubCell"/>
</dbReference>
<dbReference type="EMBL" id="BMGT01000004">
    <property type="protein sequence ID" value="GGG86393.1"/>
    <property type="molecule type" value="Genomic_DNA"/>
</dbReference>
<reference evidence="12" key="1">
    <citation type="journal article" date="2014" name="Int. J. Syst. Evol. Microbiol.">
        <title>Complete genome sequence of Corynebacterium casei LMG S-19264T (=DSM 44701T), isolated from a smear-ripened cheese.</title>
        <authorList>
            <consortium name="US DOE Joint Genome Institute (JGI-PGF)"/>
            <person name="Walter F."/>
            <person name="Albersmeier A."/>
            <person name="Kalinowski J."/>
            <person name="Ruckert C."/>
        </authorList>
    </citation>
    <scope>NUCLEOTIDE SEQUENCE</scope>
    <source>
        <strain evidence="12">CGMCC 1.12997</strain>
    </source>
</reference>
<dbReference type="InterPro" id="IPR036640">
    <property type="entry name" value="ABC1_TM_sf"/>
</dbReference>
<keyword evidence="4 9" id="KW-0812">Transmembrane</keyword>
<evidence type="ECO:0000256" key="1">
    <source>
        <dbReference type="ARBA" id="ARBA00004651"/>
    </source>
</evidence>
<dbReference type="AlphaFoldDB" id="A0A917HPB1"/>